<evidence type="ECO:0000256" key="4">
    <source>
        <dbReference type="ARBA" id="ARBA00023237"/>
    </source>
</evidence>
<evidence type="ECO:0000256" key="3">
    <source>
        <dbReference type="ARBA" id="ARBA00023139"/>
    </source>
</evidence>
<keyword evidence="3 6" id="KW-0564">Palmitate</keyword>
<organism evidence="8 9">
    <name type="scientific">Coralloluteibacterium thermophilum</name>
    <dbReference type="NCBI Taxonomy" id="2707049"/>
    <lineage>
        <taxon>Bacteria</taxon>
        <taxon>Pseudomonadati</taxon>
        <taxon>Pseudomonadota</taxon>
        <taxon>Gammaproteobacteria</taxon>
        <taxon>Lysobacterales</taxon>
        <taxon>Lysobacteraceae</taxon>
        <taxon>Coralloluteibacterium</taxon>
    </lineage>
</organism>
<keyword evidence="9" id="KW-1185">Reference proteome</keyword>
<keyword evidence="2 6" id="KW-0472">Membrane</keyword>
<feature type="chain" id="PRO_5045613701" description="LPS-assembly lipoprotein LptE" evidence="7">
    <location>
        <begin position="20"/>
        <end position="161"/>
    </location>
</feature>
<dbReference type="Pfam" id="PF04390">
    <property type="entry name" value="LptE"/>
    <property type="match status" value="1"/>
</dbReference>
<dbReference type="PANTHER" id="PTHR38098:SF1">
    <property type="entry name" value="LPS-ASSEMBLY LIPOPROTEIN LPTE"/>
    <property type="match status" value="1"/>
</dbReference>
<comment type="subunit">
    <text evidence="6">Component of the lipopolysaccharide transport and assembly complex. Interacts with LptD.</text>
</comment>
<keyword evidence="5 6" id="KW-0449">Lipoprotein</keyword>
<proteinExistence type="inferred from homology"/>
<keyword evidence="4 6" id="KW-0998">Cell outer membrane</keyword>
<evidence type="ECO:0000256" key="6">
    <source>
        <dbReference type="HAMAP-Rule" id="MF_01186"/>
    </source>
</evidence>
<reference evidence="9" key="1">
    <citation type="journal article" date="2019" name="Int. J. Syst. Evol. Microbiol.">
        <title>The Global Catalogue of Microorganisms (GCM) 10K type strain sequencing project: providing services to taxonomists for standard genome sequencing and annotation.</title>
        <authorList>
            <consortium name="The Broad Institute Genomics Platform"/>
            <consortium name="The Broad Institute Genome Sequencing Center for Infectious Disease"/>
            <person name="Wu L."/>
            <person name="Ma J."/>
        </authorList>
    </citation>
    <scope>NUCLEOTIDE SEQUENCE [LARGE SCALE GENOMIC DNA]</scope>
    <source>
        <strain evidence="9">CGMCC 1.13574</strain>
    </source>
</reference>
<dbReference type="PROSITE" id="PS51257">
    <property type="entry name" value="PROKAR_LIPOPROTEIN"/>
    <property type="match status" value="1"/>
</dbReference>
<protein>
    <recommendedName>
        <fullName evidence="6">LPS-assembly lipoprotein LptE</fullName>
    </recommendedName>
</protein>
<feature type="signal peptide" evidence="7">
    <location>
        <begin position="1"/>
        <end position="19"/>
    </location>
</feature>
<accession>A0ABV9NNQ2</accession>
<gene>
    <name evidence="6 8" type="primary">lptE</name>
    <name evidence="8" type="ORF">ACFO3Q_08435</name>
</gene>
<keyword evidence="1 6" id="KW-0732">Signal</keyword>
<evidence type="ECO:0000313" key="9">
    <source>
        <dbReference type="Proteomes" id="UP001595892"/>
    </source>
</evidence>
<dbReference type="PANTHER" id="PTHR38098">
    <property type="entry name" value="LPS-ASSEMBLY LIPOPROTEIN LPTE"/>
    <property type="match status" value="1"/>
</dbReference>
<dbReference type="Gene3D" id="3.30.160.150">
    <property type="entry name" value="Lipoprotein like domain"/>
    <property type="match status" value="1"/>
</dbReference>
<name>A0ABV9NNQ2_9GAMM</name>
<comment type="subcellular location">
    <subcellularLocation>
        <location evidence="6">Cell outer membrane</location>
        <topology evidence="6">Lipid-anchor</topology>
    </subcellularLocation>
</comment>
<dbReference type="RefSeq" id="WP_377004218.1">
    <property type="nucleotide sequence ID" value="NZ_JBHSGG010000023.1"/>
</dbReference>
<evidence type="ECO:0000256" key="7">
    <source>
        <dbReference type="SAM" id="SignalP"/>
    </source>
</evidence>
<evidence type="ECO:0000256" key="5">
    <source>
        <dbReference type="ARBA" id="ARBA00023288"/>
    </source>
</evidence>
<evidence type="ECO:0000256" key="2">
    <source>
        <dbReference type="ARBA" id="ARBA00023136"/>
    </source>
</evidence>
<sequence length="161" mass="17476">MRPFLVLLSALLLASCGFAPRGALVMPDGLGPVRVTGSDPYSPLVTGVSRALQRQGVALADGDRAGTAVLTLGNESFRQGPLMAENFSSIQEYVTTYTATVQLRDARGNEVIPLQTVTLEREYVYDTRSPIGTPAEQELIQEELRRDMVAAILRRVDAALR</sequence>
<dbReference type="Proteomes" id="UP001595892">
    <property type="component" value="Unassembled WGS sequence"/>
</dbReference>
<evidence type="ECO:0000313" key="8">
    <source>
        <dbReference type="EMBL" id="MFC4728193.1"/>
    </source>
</evidence>
<evidence type="ECO:0000256" key="1">
    <source>
        <dbReference type="ARBA" id="ARBA00022729"/>
    </source>
</evidence>
<comment type="caution">
    <text evidence="8">The sequence shown here is derived from an EMBL/GenBank/DDBJ whole genome shotgun (WGS) entry which is preliminary data.</text>
</comment>
<dbReference type="HAMAP" id="MF_01186">
    <property type="entry name" value="LPS_assembly_LptE"/>
    <property type="match status" value="1"/>
</dbReference>
<dbReference type="InterPro" id="IPR007485">
    <property type="entry name" value="LPS_assembly_LptE"/>
</dbReference>
<dbReference type="EMBL" id="JBHSGG010000023">
    <property type="protein sequence ID" value="MFC4728193.1"/>
    <property type="molecule type" value="Genomic_DNA"/>
</dbReference>
<comment type="function">
    <text evidence="6">Together with LptD, is involved in the assembly of lipopolysaccharide (LPS) at the surface of the outer membrane. Required for the proper assembly of LptD. Binds LPS and may serve as the LPS recognition site at the outer membrane.</text>
</comment>
<comment type="similarity">
    <text evidence="6">Belongs to the LptE lipoprotein family.</text>
</comment>